<name>A0A9P7YRV7_9HELO</name>
<sequence length="253" mass="27692">MPARRSHNTRGHFCVIPDEDISCMFSPENNADIDICAPCLKKHSLYSHCARKYRCATCHITETSRHSVEDVSACAEVSREVAYCSPNGRPDTPPCTPSTCSGVFTSSAVRGDDVIYYSSSSTTHDDDVLPHHPLPPWYTPGPPQSCDVDPIPARSAHLAPPFERPARRVVTSPGPPEGYATDPIPFRPAHPPPPFTRPARRFVPEPGWREGCESILHASRGPAFGLMRQHRVPHEVVECATVGLVVLANAWSG</sequence>
<organism evidence="1 2">
    <name type="scientific">Amylocarpus encephaloides</name>
    <dbReference type="NCBI Taxonomy" id="45428"/>
    <lineage>
        <taxon>Eukaryota</taxon>
        <taxon>Fungi</taxon>
        <taxon>Dikarya</taxon>
        <taxon>Ascomycota</taxon>
        <taxon>Pezizomycotina</taxon>
        <taxon>Leotiomycetes</taxon>
        <taxon>Helotiales</taxon>
        <taxon>Helotiales incertae sedis</taxon>
        <taxon>Amylocarpus</taxon>
    </lineage>
</organism>
<keyword evidence="2" id="KW-1185">Reference proteome</keyword>
<evidence type="ECO:0000313" key="1">
    <source>
        <dbReference type="EMBL" id="KAG9238247.1"/>
    </source>
</evidence>
<reference evidence="1" key="1">
    <citation type="journal article" date="2021" name="IMA Fungus">
        <title>Genomic characterization of three marine fungi, including Emericellopsis atlantica sp. nov. with signatures of a generalist lifestyle and marine biomass degradation.</title>
        <authorList>
            <person name="Hagestad O.C."/>
            <person name="Hou L."/>
            <person name="Andersen J.H."/>
            <person name="Hansen E.H."/>
            <person name="Altermark B."/>
            <person name="Li C."/>
            <person name="Kuhnert E."/>
            <person name="Cox R.J."/>
            <person name="Crous P.W."/>
            <person name="Spatafora J.W."/>
            <person name="Lail K."/>
            <person name="Amirebrahimi M."/>
            <person name="Lipzen A."/>
            <person name="Pangilinan J."/>
            <person name="Andreopoulos W."/>
            <person name="Hayes R.D."/>
            <person name="Ng V."/>
            <person name="Grigoriev I.V."/>
            <person name="Jackson S.A."/>
            <person name="Sutton T.D.S."/>
            <person name="Dobson A.D.W."/>
            <person name="Rama T."/>
        </authorList>
    </citation>
    <scope>NUCLEOTIDE SEQUENCE</scope>
    <source>
        <strain evidence="1">TRa018bII</strain>
    </source>
</reference>
<gene>
    <name evidence="1" type="ORF">BJ875DRAFT_62966</name>
</gene>
<dbReference type="AlphaFoldDB" id="A0A9P7YRV7"/>
<evidence type="ECO:0000313" key="2">
    <source>
        <dbReference type="Proteomes" id="UP000824998"/>
    </source>
</evidence>
<dbReference type="EMBL" id="MU251372">
    <property type="protein sequence ID" value="KAG9238247.1"/>
    <property type="molecule type" value="Genomic_DNA"/>
</dbReference>
<accession>A0A9P7YRV7</accession>
<dbReference type="Proteomes" id="UP000824998">
    <property type="component" value="Unassembled WGS sequence"/>
</dbReference>
<protein>
    <submittedName>
        <fullName evidence="1">Uncharacterized protein</fullName>
    </submittedName>
</protein>
<comment type="caution">
    <text evidence="1">The sequence shown here is derived from an EMBL/GenBank/DDBJ whole genome shotgun (WGS) entry which is preliminary data.</text>
</comment>
<proteinExistence type="predicted"/>